<keyword evidence="3" id="KW-0862">Zinc</keyword>
<evidence type="ECO:0000256" key="1">
    <source>
        <dbReference type="ARBA" id="ARBA00022723"/>
    </source>
</evidence>
<keyword evidence="2 5" id="KW-0863">Zinc-finger</keyword>
<organism evidence="8 9">
    <name type="scientific">Iphiclides podalirius</name>
    <name type="common">scarce swallowtail</name>
    <dbReference type="NCBI Taxonomy" id="110791"/>
    <lineage>
        <taxon>Eukaryota</taxon>
        <taxon>Metazoa</taxon>
        <taxon>Ecdysozoa</taxon>
        <taxon>Arthropoda</taxon>
        <taxon>Hexapoda</taxon>
        <taxon>Insecta</taxon>
        <taxon>Pterygota</taxon>
        <taxon>Neoptera</taxon>
        <taxon>Endopterygota</taxon>
        <taxon>Lepidoptera</taxon>
        <taxon>Glossata</taxon>
        <taxon>Ditrysia</taxon>
        <taxon>Papilionoidea</taxon>
        <taxon>Papilionidae</taxon>
        <taxon>Papilioninae</taxon>
        <taxon>Iphiclides</taxon>
    </lineage>
</organism>
<keyword evidence="1" id="KW-0479">Metal-binding</keyword>
<evidence type="ECO:0000313" key="9">
    <source>
        <dbReference type="Proteomes" id="UP000837857"/>
    </source>
</evidence>
<evidence type="ECO:0000256" key="5">
    <source>
        <dbReference type="PROSITE-ProRule" id="PRU00309"/>
    </source>
</evidence>
<keyword evidence="9" id="KW-1185">Reference proteome</keyword>
<evidence type="ECO:0000256" key="2">
    <source>
        <dbReference type="ARBA" id="ARBA00022771"/>
    </source>
</evidence>
<feature type="domain" description="THAP-type" evidence="7">
    <location>
        <begin position="5"/>
        <end position="87"/>
    </location>
</feature>
<name>A0ABN8J1E1_9NEOP</name>
<evidence type="ECO:0000259" key="7">
    <source>
        <dbReference type="PROSITE" id="PS50950"/>
    </source>
</evidence>
<proteinExistence type="predicted"/>
<sequence length="266" mass="30406">MRELQKKYCIFGCDALVAHGVPLHRFPNPEKRRDLFTAWVSSVGEKLTETDPKKIYSNKRLCDNHFDLKCKTTGGRLIWCCKCPLVVVITTSGVQQSLRTFVETDHSYCGPRRDFLQAKPLAKLTNIPGPSLCKESPGGPTEFQMPSSFTTNVSLASNEEKSDGQNSSSNSDADKKLEYLQKKCETWCARKARKAQSEIRRLRQQVKSLKTRLRQIQKSALMRAKLFTRMQYMKGLKKEIGCTFTLNHEYLLVPRPKILLIRSKTN</sequence>
<feature type="non-terminal residue" evidence="8">
    <location>
        <position position="266"/>
    </location>
</feature>
<dbReference type="InterPro" id="IPR006612">
    <property type="entry name" value="THAP_Znf"/>
</dbReference>
<evidence type="ECO:0000256" key="6">
    <source>
        <dbReference type="SAM" id="Coils"/>
    </source>
</evidence>
<evidence type="ECO:0000313" key="8">
    <source>
        <dbReference type="EMBL" id="CAH2069254.1"/>
    </source>
</evidence>
<dbReference type="Proteomes" id="UP000837857">
    <property type="component" value="Chromosome 5"/>
</dbReference>
<reference evidence="8" key="1">
    <citation type="submission" date="2022-03" db="EMBL/GenBank/DDBJ databases">
        <authorList>
            <person name="Martin H S."/>
        </authorList>
    </citation>
    <scope>NUCLEOTIDE SEQUENCE</scope>
</reference>
<evidence type="ECO:0000256" key="3">
    <source>
        <dbReference type="ARBA" id="ARBA00022833"/>
    </source>
</evidence>
<protein>
    <recommendedName>
        <fullName evidence="7">THAP-type domain-containing protein</fullName>
    </recommendedName>
</protein>
<accession>A0ABN8J1E1</accession>
<keyword evidence="4 5" id="KW-0238">DNA-binding</keyword>
<feature type="coiled-coil region" evidence="6">
    <location>
        <begin position="192"/>
        <end position="219"/>
    </location>
</feature>
<dbReference type="PROSITE" id="PS50950">
    <property type="entry name" value="ZF_THAP"/>
    <property type="match status" value="1"/>
</dbReference>
<keyword evidence="6" id="KW-0175">Coiled coil</keyword>
<evidence type="ECO:0000256" key="4">
    <source>
        <dbReference type="ARBA" id="ARBA00023125"/>
    </source>
</evidence>
<dbReference type="EMBL" id="OW152817">
    <property type="protein sequence ID" value="CAH2069254.1"/>
    <property type="molecule type" value="Genomic_DNA"/>
</dbReference>
<dbReference type="Pfam" id="PF05485">
    <property type="entry name" value="THAP"/>
    <property type="match status" value="1"/>
</dbReference>
<gene>
    <name evidence="8" type="ORF">IPOD504_LOCUS14812</name>
</gene>